<comment type="caution">
    <text evidence="3">The sequence shown here is derived from an EMBL/GenBank/DDBJ whole genome shotgun (WGS) entry which is preliminary data.</text>
</comment>
<feature type="transmembrane region" description="Helical" evidence="1">
    <location>
        <begin position="192"/>
        <end position="212"/>
    </location>
</feature>
<organism evidence="3 4">
    <name type="scientific">Paenibacillus athensensis</name>
    <dbReference type="NCBI Taxonomy" id="1967502"/>
    <lineage>
        <taxon>Bacteria</taxon>
        <taxon>Bacillati</taxon>
        <taxon>Bacillota</taxon>
        <taxon>Bacilli</taxon>
        <taxon>Bacillales</taxon>
        <taxon>Paenibacillaceae</taxon>
        <taxon>Paenibacillus</taxon>
    </lineage>
</organism>
<keyword evidence="1" id="KW-0472">Membrane</keyword>
<dbReference type="RefSeq" id="WP_134749505.1">
    <property type="nucleotide sequence ID" value="NZ_MYFO02000004.1"/>
</dbReference>
<keyword evidence="1" id="KW-1133">Transmembrane helix</keyword>
<reference evidence="3 4" key="1">
    <citation type="submission" date="2017-03" db="EMBL/GenBank/DDBJ databases">
        <title>Isolation of Levoglucosan Utilizing Bacteria.</title>
        <authorList>
            <person name="Arya A.S."/>
        </authorList>
    </citation>
    <scope>NUCLEOTIDE SEQUENCE [LARGE SCALE GENOMIC DNA]</scope>
    <source>
        <strain evidence="3 4">MEC069</strain>
    </source>
</reference>
<dbReference type="GO" id="GO:0080120">
    <property type="term" value="P:CAAX-box protein maturation"/>
    <property type="evidence" value="ECO:0007669"/>
    <property type="project" value="UniProtKB-ARBA"/>
</dbReference>
<evidence type="ECO:0000313" key="4">
    <source>
        <dbReference type="Proteomes" id="UP000298246"/>
    </source>
</evidence>
<dbReference type="EMBL" id="MYFO01000002">
    <property type="protein sequence ID" value="TFE91386.1"/>
    <property type="molecule type" value="Genomic_DNA"/>
</dbReference>
<name>A0A4Y8Q9I8_9BACL</name>
<dbReference type="Pfam" id="PF02517">
    <property type="entry name" value="Rce1-like"/>
    <property type="match status" value="1"/>
</dbReference>
<dbReference type="PANTHER" id="PTHR36435:SF6">
    <property type="entry name" value="ABORTIVE INFECTION PROTEIN"/>
    <property type="match status" value="1"/>
</dbReference>
<accession>A0A4Y8Q9I8</accession>
<keyword evidence="4" id="KW-1185">Reference proteome</keyword>
<evidence type="ECO:0000313" key="3">
    <source>
        <dbReference type="EMBL" id="TFE91386.1"/>
    </source>
</evidence>
<keyword evidence="1" id="KW-0812">Transmembrane</keyword>
<dbReference type="AlphaFoldDB" id="A0A4Y8Q9I8"/>
<evidence type="ECO:0000256" key="1">
    <source>
        <dbReference type="SAM" id="Phobius"/>
    </source>
</evidence>
<protein>
    <recommendedName>
        <fullName evidence="2">CAAX prenyl protease 2/Lysostaphin resistance protein A-like domain-containing protein</fullName>
    </recommendedName>
</protein>
<feature type="transmembrane region" description="Helical" evidence="1">
    <location>
        <begin position="83"/>
        <end position="101"/>
    </location>
</feature>
<dbReference type="GO" id="GO:0004175">
    <property type="term" value="F:endopeptidase activity"/>
    <property type="evidence" value="ECO:0007669"/>
    <property type="project" value="UniProtKB-ARBA"/>
</dbReference>
<feature type="domain" description="CAAX prenyl protease 2/Lysostaphin resistance protein A-like" evidence="2">
    <location>
        <begin position="121"/>
        <end position="205"/>
    </location>
</feature>
<dbReference type="InterPro" id="IPR052710">
    <property type="entry name" value="CAAX_protease"/>
</dbReference>
<dbReference type="Proteomes" id="UP000298246">
    <property type="component" value="Unassembled WGS sequence"/>
</dbReference>
<gene>
    <name evidence="3" type="ORF">B5M42_02795</name>
</gene>
<evidence type="ECO:0000259" key="2">
    <source>
        <dbReference type="Pfam" id="PF02517"/>
    </source>
</evidence>
<dbReference type="PANTHER" id="PTHR36435">
    <property type="entry name" value="SLR1288 PROTEIN"/>
    <property type="match status" value="1"/>
</dbReference>
<dbReference type="OrthoDB" id="2194912at2"/>
<proteinExistence type="predicted"/>
<sequence>MQKPEFRNQPQAGANRRLTDGQRYALITAVYAAAMIPSYFLLHPYMVIGIPLLTLGLTMYLLRHEYAALSLQQLRGRRLGSQAQIGIVIALLAQIAFHVLLPNESTVNSVPYQLMQIYPIVPVYMVLQAPIVEEVVFRKIVFGQLRGKLSAPGAALLSSALFGALHRDWIGFALYFAIGLLFCWLYARSRSIVPSLCAHMALNLIFLLNISLF</sequence>
<feature type="transmembrane region" description="Helical" evidence="1">
    <location>
        <begin position="45"/>
        <end position="62"/>
    </location>
</feature>
<feature type="transmembrane region" description="Helical" evidence="1">
    <location>
        <begin position="169"/>
        <end position="187"/>
    </location>
</feature>
<dbReference type="InterPro" id="IPR003675">
    <property type="entry name" value="Rce1/LyrA-like_dom"/>
</dbReference>
<feature type="transmembrane region" description="Helical" evidence="1">
    <location>
        <begin position="21"/>
        <end position="39"/>
    </location>
</feature>